<feature type="transmembrane region" description="Helical" evidence="7">
    <location>
        <begin position="284"/>
        <end position="311"/>
    </location>
</feature>
<dbReference type="Gene3D" id="1.20.1510.10">
    <property type="entry name" value="Cation efflux protein transmembrane domain"/>
    <property type="match status" value="1"/>
</dbReference>
<evidence type="ECO:0000256" key="1">
    <source>
        <dbReference type="ARBA" id="ARBA00004141"/>
    </source>
</evidence>
<dbReference type="Pfam" id="PF00583">
    <property type="entry name" value="Acetyltransf_1"/>
    <property type="match status" value="1"/>
</dbReference>
<dbReference type="Gene3D" id="3.30.70.1350">
    <property type="entry name" value="Cation efflux protein, cytoplasmic domain"/>
    <property type="match status" value="1"/>
</dbReference>
<keyword evidence="5 7" id="KW-1133">Transmembrane helix</keyword>
<dbReference type="RefSeq" id="WP_187422927.1">
    <property type="nucleotide sequence ID" value="NZ_CP060637.1"/>
</dbReference>
<dbReference type="GO" id="GO:0016020">
    <property type="term" value="C:membrane"/>
    <property type="evidence" value="ECO:0007669"/>
    <property type="project" value="UniProtKB-SubCell"/>
</dbReference>
<dbReference type="FunFam" id="1.20.1510.10:FF:000006">
    <property type="entry name" value="Divalent cation efflux transporter"/>
    <property type="match status" value="1"/>
</dbReference>
<dbReference type="PANTHER" id="PTHR43840">
    <property type="entry name" value="MITOCHONDRIAL METAL TRANSPORTER 1-RELATED"/>
    <property type="match status" value="1"/>
</dbReference>
<dbReference type="InterPro" id="IPR058533">
    <property type="entry name" value="Cation_efflux_TM"/>
</dbReference>
<dbReference type="SUPFAM" id="SSF55729">
    <property type="entry name" value="Acyl-CoA N-acyltransferases (Nat)"/>
    <property type="match status" value="1"/>
</dbReference>
<evidence type="ECO:0000256" key="3">
    <source>
        <dbReference type="ARBA" id="ARBA00022448"/>
    </source>
</evidence>
<gene>
    <name evidence="9" type="ORF">H9Q81_00825</name>
</gene>
<dbReference type="AlphaFoldDB" id="A0A7G9GX84"/>
<organism evidence="9 10">
    <name type="scientific">Fusobacterium hominis</name>
    <dbReference type="NCBI Taxonomy" id="2764326"/>
    <lineage>
        <taxon>Bacteria</taxon>
        <taxon>Fusobacteriati</taxon>
        <taxon>Fusobacteriota</taxon>
        <taxon>Fusobacteriia</taxon>
        <taxon>Fusobacteriales</taxon>
        <taxon>Fusobacteriaceae</taxon>
        <taxon>Fusobacterium</taxon>
    </lineage>
</organism>
<evidence type="ECO:0000256" key="5">
    <source>
        <dbReference type="ARBA" id="ARBA00022989"/>
    </source>
</evidence>
<dbReference type="InterPro" id="IPR027470">
    <property type="entry name" value="Cation_efflux_CTD"/>
</dbReference>
<keyword evidence="4 7" id="KW-0812">Transmembrane</keyword>
<dbReference type="Gene3D" id="3.40.630.30">
    <property type="match status" value="1"/>
</dbReference>
<evidence type="ECO:0000313" key="9">
    <source>
        <dbReference type="EMBL" id="QNM15416.1"/>
    </source>
</evidence>
<reference evidence="9 10" key="1">
    <citation type="submission" date="2020-08" db="EMBL/GenBank/DDBJ databases">
        <authorList>
            <person name="Liu C."/>
            <person name="Sun Q."/>
        </authorList>
    </citation>
    <scope>NUCLEOTIDE SEQUENCE [LARGE SCALE GENOMIC DNA]</scope>
    <source>
        <strain evidence="9 10">NSJ-57</strain>
    </source>
</reference>
<dbReference type="GO" id="GO:0016747">
    <property type="term" value="F:acyltransferase activity, transferring groups other than amino-acyl groups"/>
    <property type="evidence" value="ECO:0007669"/>
    <property type="project" value="InterPro"/>
</dbReference>
<comment type="subcellular location">
    <subcellularLocation>
        <location evidence="1">Membrane</location>
        <topology evidence="1">Multi-pass membrane protein</topology>
    </subcellularLocation>
</comment>
<dbReference type="Pfam" id="PF16916">
    <property type="entry name" value="ZT_dimer"/>
    <property type="match status" value="1"/>
</dbReference>
<evidence type="ECO:0000256" key="7">
    <source>
        <dbReference type="SAM" id="Phobius"/>
    </source>
</evidence>
<dbReference type="PROSITE" id="PS51186">
    <property type="entry name" value="GNAT"/>
    <property type="match status" value="1"/>
</dbReference>
<feature type="transmembrane region" description="Helical" evidence="7">
    <location>
        <begin position="232"/>
        <end position="251"/>
    </location>
</feature>
<evidence type="ECO:0000313" key="10">
    <source>
        <dbReference type="Proteomes" id="UP000515913"/>
    </source>
</evidence>
<dbReference type="PANTHER" id="PTHR43840:SF15">
    <property type="entry name" value="MITOCHONDRIAL METAL TRANSPORTER 1-RELATED"/>
    <property type="match status" value="1"/>
</dbReference>
<evidence type="ECO:0000256" key="2">
    <source>
        <dbReference type="ARBA" id="ARBA00008114"/>
    </source>
</evidence>
<dbReference type="NCBIfam" id="TIGR01297">
    <property type="entry name" value="CDF"/>
    <property type="match status" value="1"/>
</dbReference>
<evidence type="ECO:0000256" key="6">
    <source>
        <dbReference type="ARBA" id="ARBA00023136"/>
    </source>
</evidence>
<dbReference type="InterPro" id="IPR016181">
    <property type="entry name" value="Acyl_CoA_acyltransferase"/>
</dbReference>
<dbReference type="KEGG" id="fho:H9Q81_00825"/>
<evidence type="ECO:0000259" key="8">
    <source>
        <dbReference type="PROSITE" id="PS51186"/>
    </source>
</evidence>
<dbReference type="InterPro" id="IPR036837">
    <property type="entry name" value="Cation_efflux_CTD_sf"/>
</dbReference>
<dbReference type="Pfam" id="PF01545">
    <property type="entry name" value="Cation_efflux"/>
    <property type="match status" value="1"/>
</dbReference>
<accession>A0A7G9GX84</accession>
<dbReference type="InterPro" id="IPR050291">
    <property type="entry name" value="CDF_Transporter"/>
</dbReference>
<protein>
    <submittedName>
        <fullName evidence="9">GNAT family N-acetyltransferase</fullName>
    </submittedName>
</protein>
<dbReference type="InterPro" id="IPR002524">
    <property type="entry name" value="Cation_efflux"/>
</dbReference>
<feature type="transmembrane region" description="Helical" evidence="7">
    <location>
        <begin position="206"/>
        <end position="226"/>
    </location>
</feature>
<keyword evidence="6 7" id="KW-0472">Membrane</keyword>
<dbReference type="GO" id="GO:0008324">
    <property type="term" value="F:monoatomic cation transmembrane transporter activity"/>
    <property type="evidence" value="ECO:0007669"/>
    <property type="project" value="InterPro"/>
</dbReference>
<keyword evidence="3" id="KW-0813">Transport</keyword>
<feature type="domain" description="N-acetyltransferase" evidence="8">
    <location>
        <begin position="1"/>
        <end position="132"/>
    </location>
</feature>
<comment type="similarity">
    <text evidence="2">Belongs to the cation diffusion facilitator (CDF) transporter (TC 2.A.4) family.</text>
</comment>
<proteinExistence type="inferred from homology"/>
<sequence length="409" mass="46476">MYKIYKFDEIKNELVKLHEIDPNFIDDKNGDYFCIKDEDEIIGYALVKKIENNYLLERMFVKEGLRYKSNGTKILKFVVNHGRGKRINKIICNNKDIENFLKKYGFKECNGHLELDNIQCVNQRVTEGKKVVMSSIIQNIFLAILKITGGIFGSSRALISDGVNSLSDVGSSIAIYLGIYFSNQPADEEHPYGHEKIESIIGNMMGLFLLITAFELVKGSVMLLISGKFEATPSYITILWAAISMVVKFFMYRYKMRVGIETDNSALIADAKDSKSDVYSSGGVIIGILLSIWISPVFDIIVSIIVGILIFKEGVSIILETSNIILDKQDDEFIEKIENYIEKNTPVKNVHDVYMRKSGDKIFLSLHIRVPKDMTVYNAHNLADGIRESLILDFENIKDVMIHVDYLID</sequence>
<dbReference type="Proteomes" id="UP000515913">
    <property type="component" value="Chromosome"/>
</dbReference>
<dbReference type="SUPFAM" id="SSF161111">
    <property type="entry name" value="Cation efflux protein transmembrane domain-like"/>
    <property type="match status" value="1"/>
</dbReference>
<dbReference type="EMBL" id="CP060637">
    <property type="protein sequence ID" value="QNM15416.1"/>
    <property type="molecule type" value="Genomic_DNA"/>
</dbReference>
<dbReference type="SUPFAM" id="SSF160240">
    <property type="entry name" value="Cation efflux protein cytoplasmic domain-like"/>
    <property type="match status" value="1"/>
</dbReference>
<name>A0A7G9GX84_9FUSO</name>
<keyword evidence="9" id="KW-0808">Transferase</keyword>
<evidence type="ECO:0000256" key="4">
    <source>
        <dbReference type="ARBA" id="ARBA00022692"/>
    </source>
</evidence>
<dbReference type="InterPro" id="IPR000182">
    <property type="entry name" value="GNAT_dom"/>
</dbReference>
<dbReference type="InterPro" id="IPR027469">
    <property type="entry name" value="Cation_efflux_TMD_sf"/>
</dbReference>
<keyword evidence="10" id="KW-1185">Reference proteome</keyword>